<evidence type="ECO:0000313" key="3">
    <source>
        <dbReference type="EMBL" id="ROT84251.1"/>
    </source>
</evidence>
<feature type="compositionally biased region" description="Basic and acidic residues" evidence="1">
    <location>
        <begin position="256"/>
        <end position="270"/>
    </location>
</feature>
<feature type="compositionally biased region" description="Polar residues" evidence="1">
    <location>
        <begin position="200"/>
        <end position="215"/>
    </location>
</feature>
<name>A0A3R7QMX8_PENVA</name>
<protein>
    <submittedName>
        <fullName evidence="3">Uncharacterized protein</fullName>
    </submittedName>
</protein>
<reference evidence="3 4" key="1">
    <citation type="submission" date="2018-04" db="EMBL/GenBank/DDBJ databases">
        <authorList>
            <person name="Zhang X."/>
            <person name="Yuan J."/>
            <person name="Li F."/>
            <person name="Xiang J."/>
        </authorList>
    </citation>
    <scope>NUCLEOTIDE SEQUENCE [LARGE SCALE GENOMIC DNA]</scope>
    <source>
        <tissue evidence="3">Muscle</tissue>
    </source>
</reference>
<dbReference type="Proteomes" id="UP000283509">
    <property type="component" value="Unassembled WGS sequence"/>
</dbReference>
<organism evidence="3 4">
    <name type="scientific">Penaeus vannamei</name>
    <name type="common">Whiteleg shrimp</name>
    <name type="synonym">Litopenaeus vannamei</name>
    <dbReference type="NCBI Taxonomy" id="6689"/>
    <lineage>
        <taxon>Eukaryota</taxon>
        <taxon>Metazoa</taxon>
        <taxon>Ecdysozoa</taxon>
        <taxon>Arthropoda</taxon>
        <taxon>Crustacea</taxon>
        <taxon>Multicrustacea</taxon>
        <taxon>Malacostraca</taxon>
        <taxon>Eumalacostraca</taxon>
        <taxon>Eucarida</taxon>
        <taxon>Decapoda</taxon>
        <taxon>Dendrobranchiata</taxon>
        <taxon>Penaeoidea</taxon>
        <taxon>Penaeidae</taxon>
        <taxon>Penaeus</taxon>
    </lineage>
</organism>
<evidence type="ECO:0000313" key="4">
    <source>
        <dbReference type="Proteomes" id="UP000283509"/>
    </source>
</evidence>
<comment type="caution">
    <text evidence="3">The sequence shown here is derived from an EMBL/GenBank/DDBJ whole genome shotgun (WGS) entry which is preliminary data.</text>
</comment>
<sequence length="465" mass="49007">TPLCARRALRRFHSFLFFPGVATTPTETQTVAMAGMRSVTQYTLESWLTVEPPHVTSVLAPPAPEPPTPLQLLAAKMRHQTPAGTFTLHSPPVQAREDRGDAGQRLVNGRALRGSAKHSPVSRNAGRLPVPRHEQHLQQHLLPATKHDNPVAPEKKEASGTIWQTDVRMANISDEQLVCRSCLEALSLPDVNSPGALLNGTGSSPIWSRSLNPNGRRSRTSASMKSHKMSHSASVEGDGQACSPDNANSGVKKQTSHVDKPVYRSLERGTRRGPAGDPGGTMDPHRHATSPLTNVAALSLRPQGSALELNAVNPHLERIDEQLSRARAKPATSEICGDAAGRISSAAQTDPSGEMTAERNAAAGHSTGASGCASPPGNGRDASPCEISTSPETAAATSGQCPAPEVVGGDECSCRCEAHQPAKVKSDPGDGDAGDGEHCEIDIETQATQIIDMVELHAQSSCNPS</sequence>
<feature type="region of interest" description="Disordered" evidence="1">
    <location>
        <begin position="194"/>
        <end position="289"/>
    </location>
</feature>
<dbReference type="EMBL" id="QCYY01000574">
    <property type="protein sequence ID" value="ROT84251.1"/>
    <property type="molecule type" value="Genomic_DNA"/>
</dbReference>
<feature type="chain" id="PRO_5018644835" evidence="2">
    <location>
        <begin position="24"/>
        <end position="465"/>
    </location>
</feature>
<feature type="compositionally biased region" description="Polar residues" evidence="1">
    <location>
        <begin position="386"/>
        <end position="400"/>
    </location>
</feature>
<accession>A0A3R7QMX8</accession>
<feature type="compositionally biased region" description="Polar residues" evidence="1">
    <location>
        <begin position="243"/>
        <end position="253"/>
    </location>
</feature>
<evidence type="ECO:0000256" key="2">
    <source>
        <dbReference type="SAM" id="SignalP"/>
    </source>
</evidence>
<keyword evidence="4" id="KW-1185">Reference proteome</keyword>
<evidence type="ECO:0000256" key="1">
    <source>
        <dbReference type="SAM" id="MobiDB-lite"/>
    </source>
</evidence>
<reference evidence="3 4" key="2">
    <citation type="submission" date="2019-01" db="EMBL/GenBank/DDBJ databases">
        <title>The decoding of complex shrimp genome reveals the adaptation for benthos swimmer, frequently molting mechanism and breeding impact on genome.</title>
        <authorList>
            <person name="Sun Y."/>
            <person name="Gao Y."/>
            <person name="Yu Y."/>
        </authorList>
    </citation>
    <scope>NUCLEOTIDE SEQUENCE [LARGE SCALE GENOMIC DNA]</scope>
    <source>
        <tissue evidence="3">Muscle</tissue>
    </source>
</reference>
<gene>
    <name evidence="3" type="ORF">C7M84_022563</name>
</gene>
<dbReference type="AlphaFoldDB" id="A0A3R7QMX8"/>
<feature type="non-terminal residue" evidence="3">
    <location>
        <position position="1"/>
    </location>
</feature>
<keyword evidence="2" id="KW-0732">Signal</keyword>
<feature type="region of interest" description="Disordered" evidence="1">
    <location>
        <begin position="323"/>
        <end position="402"/>
    </location>
</feature>
<proteinExistence type="predicted"/>
<feature type="signal peptide" evidence="2">
    <location>
        <begin position="1"/>
        <end position="23"/>
    </location>
</feature>